<feature type="non-terminal residue" evidence="1">
    <location>
        <position position="1"/>
    </location>
</feature>
<protein>
    <submittedName>
        <fullName evidence="1">8778_t:CDS:1</fullName>
    </submittedName>
</protein>
<gene>
    <name evidence="1" type="ORF">SCALOS_LOCUS3322</name>
</gene>
<dbReference type="EMBL" id="CAJVPM010003558">
    <property type="protein sequence ID" value="CAG8502876.1"/>
    <property type="molecule type" value="Genomic_DNA"/>
</dbReference>
<sequence>YKDKKKDYHKLKEDDDVIQKKYVEIEKAELQYKQTYTVNPIQPYDDNNGMQELPESLSSTSDNEICPLTKPKEILENDENIVNDMEDYYNEAPEFESKISG</sequence>
<evidence type="ECO:0000313" key="2">
    <source>
        <dbReference type="Proteomes" id="UP000789860"/>
    </source>
</evidence>
<accession>A0ACA9KZP8</accession>
<name>A0ACA9KZP8_9GLOM</name>
<dbReference type="Proteomes" id="UP000789860">
    <property type="component" value="Unassembled WGS sequence"/>
</dbReference>
<evidence type="ECO:0000313" key="1">
    <source>
        <dbReference type="EMBL" id="CAG8502876.1"/>
    </source>
</evidence>
<comment type="caution">
    <text evidence="1">The sequence shown here is derived from an EMBL/GenBank/DDBJ whole genome shotgun (WGS) entry which is preliminary data.</text>
</comment>
<keyword evidence="2" id="KW-1185">Reference proteome</keyword>
<organism evidence="1 2">
    <name type="scientific">Scutellospora calospora</name>
    <dbReference type="NCBI Taxonomy" id="85575"/>
    <lineage>
        <taxon>Eukaryota</taxon>
        <taxon>Fungi</taxon>
        <taxon>Fungi incertae sedis</taxon>
        <taxon>Mucoromycota</taxon>
        <taxon>Glomeromycotina</taxon>
        <taxon>Glomeromycetes</taxon>
        <taxon>Diversisporales</taxon>
        <taxon>Gigasporaceae</taxon>
        <taxon>Scutellospora</taxon>
    </lineage>
</organism>
<reference evidence="1" key="1">
    <citation type="submission" date="2021-06" db="EMBL/GenBank/DDBJ databases">
        <authorList>
            <person name="Kallberg Y."/>
            <person name="Tangrot J."/>
            <person name="Rosling A."/>
        </authorList>
    </citation>
    <scope>NUCLEOTIDE SEQUENCE</scope>
    <source>
        <strain evidence="1">AU212A</strain>
    </source>
</reference>
<proteinExistence type="predicted"/>